<organism evidence="1 2">
    <name type="scientific">Streptomyces marincola</name>
    <dbReference type="NCBI Taxonomy" id="2878388"/>
    <lineage>
        <taxon>Bacteria</taxon>
        <taxon>Bacillati</taxon>
        <taxon>Actinomycetota</taxon>
        <taxon>Actinomycetes</taxon>
        <taxon>Kitasatosporales</taxon>
        <taxon>Streptomycetaceae</taxon>
        <taxon>Streptomyces</taxon>
    </lineage>
</organism>
<accession>A0A1W7CSW1</accession>
<protein>
    <submittedName>
        <fullName evidence="1">Uncharacterized protein</fullName>
    </submittedName>
</protein>
<evidence type="ECO:0000313" key="1">
    <source>
        <dbReference type="EMBL" id="ARQ67835.1"/>
    </source>
</evidence>
<name>A0A1W7CSW1_9ACTN</name>
<sequence>MAVVVFACLGGLVLWLALLIGAVGAVVFVVFAGAARGRGVALRVGPEGVTLGGGPLPFGRVHPTHVPWPEVEAVVLWGTAAPAGAGPRYVGVRVRADAEAPAWPPRAAAPAARVPSRVAAAPPARADLPAGPPRDGAVLGRAIQGWRLDRARLLAAVAAFAPEGVRVVDAS</sequence>
<gene>
    <name evidence="1" type="ORF">CAG99_02400</name>
</gene>
<dbReference type="EMBL" id="CP021121">
    <property type="protein sequence ID" value="ARQ67835.1"/>
    <property type="molecule type" value="Genomic_DNA"/>
</dbReference>
<keyword evidence="2" id="KW-1185">Reference proteome</keyword>
<dbReference type="AlphaFoldDB" id="A0A1W7CSW1"/>
<reference evidence="1 2" key="1">
    <citation type="submission" date="2017-05" db="EMBL/GenBank/DDBJ databases">
        <title>Complete genome sequence of Streptomyces sp. SCSIO 03032 revealed the diverse biosynthetic pathways for its bioactive secondary metabolites.</title>
        <authorList>
            <person name="Ma L."/>
            <person name="Zhu Y."/>
            <person name="Zhang W."/>
            <person name="Zhang G."/>
            <person name="Tian X."/>
            <person name="Zhang S."/>
            <person name="Zhang C."/>
        </authorList>
    </citation>
    <scope>NUCLEOTIDE SEQUENCE [LARGE SCALE GENOMIC DNA]</scope>
    <source>
        <strain evidence="1 2">SCSIO 03032</strain>
    </source>
</reference>
<dbReference type="Proteomes" id="UP000194218">
    <property type="component" value="Chromosome"/>
</dbReference>
<evidence type="ECO:0000313" key="2">
    <source>
        <dbReference type="Proteomes" id="UP000194218"/>
    </source>
</evidence>
<proteinExistence type="predicted"/>
<dbReference type="KEGG" id="smao:CAG99_02400"/>